<evidence type="ECO:0000256" key="5">
    <source>
        <dbReference type="ARBA" id="ARBA00022989"/>
    </source>
</evidence>
<comment type="subcellular location">
    <subcellularLocation>
        <location evidence="1">Cell membrane</location>
        <topology evidence="1">Multi-pass membrane protein</topology>
    </subcellularLocation>
</comment>
<evidence type="ECO:0000256" key="2">
    <source>
        <dbReference type="ARBA" id="ARBA00006679"/>
    </source>
</evidence>
<dbReference type="GO" id="GO:0005886">
    <property type="term" value="C:plasma membrane"/>
    <property type="evidence" value="ECO:0007669"/>
    <property type="project" value="UniProtKB-SubCell"/>
</dbReference>
<evidence type="ECO:0000256" key="3">
    <source>
        <dbReference type="ARBA" id="ARBA00022475"/>
    </source>
</evidence>
<evidence type="ECO:0000256" key="4">
    <source>
        <dbReference type="ARBA" id="ARBA00022692"/>
    </source>
</evidence>
<dbReference type="PANTHER" id="PTHR33452">
    <property type="entry name" value="OXIDOREDUCTASE CATD-RELATED"/>
    <property type="match status" value="1"/>
</dbReference>
<comment type="caution">
    <text evidence="8">The sequence shown here is derived from an EMBL/GenBank/DDBJ whole genome shotgun (WGS) entry which is preliminary data.</text>
</comment>
<protein>
    <submittedName>
        <fullName evidence="8">DoxX family protein</fullName>
    </submittedName>
</protein>
<organism evidence="8 9">
    <name type="scientific">Leptospira neocaledonica</name>
    <dbReference type="NCBI Taxonomy" id="2023192"/>
    <lineage>
        <taxon>Bacteria</taxon>
        <taxon>Pseudomonadati</taxon>
        <taxon>Spirochaetota</taxon>
        <taxon>Spirochaetia</taxon>
        <taxon>Leptospirales</taxon>
        <taxon>Leptospiraceae</taxon>
        <taxon>Leptospira</taxon>
    </lineage>
</organism>
<dbReference type="InterPro" id="IPR051907">
    <property type="entry name" value="DoxX-like_oxidoreductase"/>
</dbReference>
<keyword evidence="5 7" id="KW-1133">Transmembrane helix</keyword>
<keyword evidence="4 7" id="KW-0812">Transmembrane</keyword>
<dbReference type="OrthoDB" id="886570at2"/>
<feature type="transmembrane region" description="Helical" evidence="7">
    <location>
        <begin position="17"/>
        <end position="35"/>
    </location>
</feature>
<feature type="transmembrane region" description="Helical" evidence="7">
    <location>
        <begin position="115"/>
        <end position="134"/>
    </location>
</feature>
<dbReference type="AlphaFoldDB" id="A0A2M9ZW35"/>
<feature type="transmembrane region" description="Helical" evidence="7">
    <location>
        <begin position="81"/>
        <end position="103"/>
    </location>
</feature>
<evidence type="ECO:0000256" key="1">
    <source>
        <dbReference type="ARBA" id="ARBA00004651"/>
    </source>
</evidence>
<keyword evidence="6 7" id="KW-0472">Membrane</keyword>
<dbReference type="EMBL" id="NPEA01000008">
    <property type="protein sequence ID" value="PJZ76264.1"/>
    <property type="molecule type" value="Genomic_DNA"/>
</dbReference>
<evidence type="ECO:0000256" key="7">
    <source>
        <dbReference type="SAM" id="Phobius"/>
    </source>
</evidence>
<dbReference type="RefSeq" id="WP_100769499.1">
    <property type="nucleotide sequence ID" value="NZ_NPEA01000008.1"/>
</dbReference>
<proteinExistence type="inferred from homology"/>
<dbReference type="Proteomes" id="UP000231843">
    <property type="component" value="Unassembled WGS sequence"/>
</dbReference>
<dbReference type="InterPro" id="IPR032808">
    <property type="entry name" value="DoxX"/>
</dbReference>
<evidence type="ECO:0000313" key="9">
    <source>
        <dbReference type="Proteomes" id="UP000231843"/>
    </source>
</evidence>
<comment type="similarity">
    <text evidence="2">Belongs to the DoxX family.</text>
</comment>
<evidence type="ECO:0000313" key="8">
    <source>
        <dbReference type="EMBL" id="PJZ76264.1"/>
    </source>
</evidence>
<keyword evidence="3" id="KW-1003">Cell membrane</keyword>
<name>A0A2M9ZW35_9LEPT</name>
<gene>
    <name evidence="8" type="ORF">CH365_15720</name>
</gene>
<evidence type="ECO:0000256" key="6">
    <source>
        <dbReference type="ARBA" id="ARBA00023136"/>
    </source>
</evidence>
<keyword evidence="9" id="KW-1185">Reference proteome</keyword>
<dbReference type="PANTHER" id="PTHR33452:SF1">
    <property type="entry name" value="INNER MEMBRANE PROTEIN YPHA-RELATED"/>
    <property type="match status" value="1"/>
</dbReference>
<sequence length="144" mass="15739">MNLDFFKNETLNLKADIAILVARMICGYAFILHGWGKIQDPFHWMGPDSSVPSIFQFLAALSEFGGGIAWVIGLLTRLASFGIVCTMIVAAYFHSIILGDSFINLTGGRSYELAGVFFTISLVFLTVGAGRFSLDQKIFGSKSE</sequence>
<feature type="transmembrane region" description="Helical" evidence="7">
    <location>
        <begin position="55"/>
        <end position="74"/>
    </location>
</feature>
<reference evidence="8 9" key="1">
    <citation type="submission" date="2017-07" db="EMBL/GenBank/DDBJ databases">
        <title>Leptospira spp. isolated from tropical soils.</title>
        <authorList>
            <person name="Thibeaux R."/>
            <person name="Iraola G."/>
            <person name="Ferres I."/>
            <person name="Bierque E."/>
            <person name="Girault D."/>
            <person name="Soupe-Gilbert M.-E."/>
            <person name="Picardeau M."/>
            <person name="Goarant C."/>
        </authorList>
    </citation>
    <scope>NUCLEOTIDE SEQUENCE [LARGE SCALE GENOMIC DNA]</scope>
    <source>
        <strain evidence="8 9">ES4-C-A1</strain>
    </source>
</reference>
<dbReference type="Pfam" id="PF07681">
    <property type="entry name" value="DoxX"/>
    <property type="match status" value="1"/>
</dbReference>
<accession>A0A2M9ZW35</accession>